<accession>A0ABU9XUG0</accession>
<gene>
    <name evidence="3" type="ORF">ABC969_12140</name>
</gene>
<dbReference type="EMBL" id="JBDIMF010000005">
    <property type="protein sequence ID" value="MEN2787167.1"/>
    <property type="molecule type" value="Genomic_DNA"/>
</dbReference>
<feature type="signal peptide" evidence="2">
    <location>
        <begin position="1"/>
        <end position="27"/>
    </location>
</feature>
<protein>
    <recommendedName>
        <fullName evidence="5">17 kDa surface antigen</fullName>
    </recommendedName>
</protein>
<keyword evidence="1" id="KW-0472">Membrane</keyword>
<reference evidence="3 4" key="1">
    <citation type="submission" date="2024-05" db="EMBL/GenBank/DDBJ databases">
        <authorList>
            <person name="Liu Q."/>
            <person name="Xin Y.-H."/>
        </authorList>
    </citation>
    <scope>NUCLEOTIDE SEQUENCE [LARGE SCALE GENOMIC DNA]</scope>
    <source>
        <strain evidence="3 4">CGMCC 1.15349</strain>
    </source>
</reference>
<keyword evidence="4" id="KW-1185">Reference proteome</keyword>
<comment type="caution">
    <text evidence="3">The sequence shown here is derived from an EMBL/GenBank/DDBJ whole genome shotgun (WGS) entry which is preliminary data.</text>
</comment>
<name>A0ABU9XUG0_9SPHN</name>
<feature type="transmembrane region" description="Helical" evidence="1">
    <location>
        <begin position="51"/>
        <end position="70"/>
    </location>
</feature>
<evidence type="ECO:0000256" key="1">
    <source>
        <dbReference type="SAM" id="Phobius"/>
    </source>
</evidence>
<evidence type="ECO:0000256" key="2">
    <source>
        <dbReference type="SAM" id="SignalP"/>
    </source>
</evidence>
<dbReference type="RefSeq" id="WP_345865270.1">
    <property type="nucleotide sequence ID" value="NZ_JBDIMF010000005.1"/>
</dbReference>
<evidence type="ECO:0000313" key="3">
    <source>
        <dbReference type="EMBL" id="MEN2787167.1"/>
    </source>
</evidence>
<feature type="chain" id="PRO_5046553161" description="17 kDa surface antigen" evidence="2">
    <location>
        <begin position="28"/>
        <end position="137"/>
    </location>
</feature>
<sequence>MNSLMKKAGLGVALAATALTASAPAEAQRYRGGWGGGYGGGYGRHHDSTGPALVAGIAGLAIGAAIASNGRDRYRDDYYRGRGFPRNYDYNYYNQRGYYPNDGYYAQRFRGRGYGGCRVERRWDPYYGQPVRVRVCY</sequence>
<keyword evidence="1" id="KW-1133">Transmembrane helix</keyword>
<proteinExistence type="predicted"/>
<evidence type="ECO:0000313" key="4">
    <source>
        <dbReference type="Proteomes" id="UP001404104"/>
    </source>
</evidence>
<dbReference type="Proteomes" id="UP001404104">
    <property type="component" value="Unassembled WGS sequence"/>
</dbReference>
<keyword evidence="1" id="KW-0812">Transmembrane</keyword>
<evidence type="ECO:0008006" key="5">
    <source>
        <dbReference type="Google" id="ProtNLM"/>
    </source>
</evidence>
<organism evidence="3 4">
    <name type="scientific">Sphingomonas qilianensis</name>
    <dbReference type="NCBI Taxonomy" id="1736690"/>
    <lineage>
        <taxon>Bacteria</taxon>
        <taxon>Pseudomonadati</taxon>
        <taxon>Pseudomonadota</taxon>
        <taxon>Alphaproteobacteria</taxon>
        <taxon>Sphingomonadales</taxon>
        <taxon>Sphingomonadaceae</taxon>
        <taxon>Sphingomonas</taxon>
    </lineage>
</organism>
<keyword evidence="2" id="KW-0732">Signal</keyword>